<evidence type="ECO:0008006" key="4">
    <source>
        <dbReference type="Google" id="ProtNLM"/>
    </source>
</evidence>
<feature type="region of interest" description="Disordered" evidence="1">
    <location>
        <begin position="190"/>
        <end position="226"/>
    </location>
</feature>
<evidence type="ECO:0000313" key="2">
    <source>
        <dbReference type="EMBL" id="OSQ49628.1"/>
    </source>
</evidence>
<accession>A0A1Y2LEW0</accession>
<dbReference type="EMBL" id="JFKB01000002">
    <property type="protein sequence ID" value="OSQ49628.1"/>
    <property type="molecule type" value="Genomic_DNA"/>
</dbReference>
<protein>
    <recommendedName>
        <fullName evidence="4">Peptidase</fullName>
    </recommendedName>
</protein>
<name>A0A1Y2LEW0_9PROT</name>
<reference evidence="2 3" key="1">
    <citation type="submission" date="2014-03" db="EMBL/GenBank/DDBJ databases">
        <title>The draft genome sequence of Thalassospira alkalitolerans JCM 18968.</title>
        <authorList>
            <person name="Lai Q."/>
            <person name="Shao Z."/>
        </authorList>
    </citation>
    <scope>NUCLEOTIDE SEQUENCE [LARGE SCALE GENOMIC DNA]</scope>
    <source>
        <strain evidence="2 3">JCM 18968</strain>
    </source>
</reference>
<dbReference type="STRING" id="1293890.TALK_04715"/>
<dbReference type="OrthoDB" id="9816412at2"/>
<comment type="caution">
    <text evidence="2">The sequence shown here is derived from an EMBL/GenBank/DDBJ whole genome shotgun (WGS) entry which is preliminary data.</text>
</comment>
<feature type="compositionally biased region" description="Polar residues" evidence="1">
    <location>
        <begin position="349"/>
        <end position="360"/>
    </location>
</feature>
<dbReference type="Proteomes" id="UP000193396">
    <property type="component" value="Unassembled WGS sequence"/>
</dbReference>
<evidence type="ECO:0000313" key="3">
    <source>
        <dbReference type="Proteomes" id="UP000193396"/>
    </source>
</evidence>
<dbReference type="AlphaFoldDB" id="A0A1Y2LEW0"/>
<dbReference type="RefSeq" id="WP_085616345.1">
    <property type="nucleotide sequence ID" value="NZ_JFKB01000002.1"/>
</dbReference>
<organism evidence="2 3">
    <name type="scientific">Thalassospira alkalitolerans</name>
    <dbReference type="NCBI Taxonomy" id="1293890"/>
    <lineage>
        <taxon>Bacteria</taxon>
        <taxon>Pseudomonadati</taxon>
        <taxon>Pseudomonadota</taxon>
        <taxon>Alphaproteobacteria</taxon>
        <taxon>Rhodospirillales</taxon>
        <taxon>Thalassospiraceae</taxon>
        <taxon>Thalassospira</taxon>
    </lineage>
</organism>
<keyword evidence="3" id="KW-1185">Reference proteome</keyword>
<feature type="region of interest" description="Disordered" evidence="1">
    <location>
        <begin position="349"/>
        <end position="371"/>
    </location>
</feature>
<sequence>MKRIPLFKPGTHTAMTGQTISFGESDLAASASVYDPALHESPLVVGHPKTDAPAYGWVKGLEFSDGELVAIPHQVNADFAELVASHAYKKISASFYQPNQPGNPTPGKYYLRHVGFLGAQPPAVKGLRPVEFADDGDDGFVTIEFGEIEPRSIARMFRGLRDFLIEKYGQEDADKALPGWDVDFVAEQATQPETEPATPSPAFSETPEPSPAPKPAPTPKEDTVTDEELKAREAEIAKREASFAETQARASAVEFADGLIRDGKLVPAQKDQVVSLATHLAVNADGEISFAEGTPAVAPLDAFKAILGAAPKAVDFSEHSAADADGSESVDFSDPVQLASKATAYRTEQSAKGITVSHSQAVRHVQKEAGK</sequence>
<evidence type="ECO:0000256" key="1">
    <source>
        <dbReference type="SAM" id="MobiDB-lite"/>
    </source>
</evidence>
<proteinExistence type="predicted"/>
<feature type="compositionally biased region" description="Pro residues" evidence="1">
    <location>
        <begin position="208"/>
        <end position="218"/>
    </location>
</feature>
<gene>
    <name evidence="2" type="ORF">TALK_04715</name>
</gene>